<reference evidence="1 2" key="1">
    <citation type="submission" date="2020-10" db="EMBL/GenBank/DDBJ databases">
        <title>Plant Genome Project.</title>
        <authorList>
            <person name="Zhang R.-G."/>
        </authorList>
    </citation>
    <scope>NUCLEOTIDE SEQUENCE [LARGE SCALE GENOMIC DNA]</scope>
    <source>
        <strain evidence="1">FAFU-HL-1</strain>
        <tissue evidence="1">Leaf</tissue>
    </source>
</reference>
<keyword evidence="2" id="KW-1185">Reference proteome</keyword>
<evidence type="ECO:0000313" key="2">
    <source>
        <dbReference type="Proteomes" id="UP000657918"/>
    </source>
</evidence>
<sequence>MFFVPSGLEPAKSQSDMIVCGTLALPHGGKKVLRVAVFAGGADEARAAGADIIGGVAKFDY</sequence>
<evidence type="ECO:0000313" key="1">
    <source>
        <dbReference type="EMBL" id="KAF9671130.1"/>
    </source>
</evidence>
<dbReference type="InterPro" id="IPR023674">
    <property type="entry name" value="Ribosomal_uL1-like"/>
</dbReference>
<name>A0A835JHZ2_9ROSI</name>
<dbReference type="Gene3D" id="3.30.190.20">
    <property type="match status" value="1"/>
</dbReference>
<proteinExistence type="predicted"/>
<dbReference type="Proteomes" id="UP000657918">
    <property type="component" value="Unassembled WGS sequence"/>
</dbReference>
<dbReference type="SUPFAM" id="SSF56808">
    <property type="entry name" value="Ribosomal protein L1"/>
    <property type="match status" value="1"/>
</dbReference>
<organism evidence="1 2">
    <name type="scientific">Salix dunnii</name>
    <dbReference type="NCBI Taxonomy" id="1413687"/>
    <lineage>
        <taxon>Eukaryota</taxon>
        <taxon>Viridiplantae</taxon>
        <taxon>Streptophyta</taxon>
        <taxon>Embryophyta</taxon>
        <taxon>Tracheophyta</taxon>
        <taxon>Spermatophyta</taxon>
        <taxon>Magnoliopsida</taxon>
        <taxon>eudicotyledons</taxon>
        <taxon>Gunneridae</taxon>
        <taxon>Pentapetalae</taxon>
        <taxon>rosids</taxon>
        <taxon>fabids</taxon>
        <taxon>Malpighiales</taxon>
        <taxon>Salicaceae</taxon>
        <taxon>Saliceae</taxon>
        <taxon>Salix</taxon>
    </lineage>
</organism>
<comment type="caution">
    <text evidence="1">The sequence shown here is derived from an EMBL/GenBank/DDBJ whole genome shotgun (WGS) entry which is preliminary data.</text>
</comment>
<gene>
    <name evidence="1" type="ORF">SADUNF_Sadunf12G0015500</name>
</gene>
<dbReference type="AlphaFoldDB" id="A0A835JHZ2"/>
<accession>A0A835JHZ2</accession>
<protein>
    <submittedName>
        <fullName evidence="1">Uncharacterized protein</fullName>
    </submittedName>
</protein>
<dbReference type="EMBL" id="JADGMS010000012">
    <property type="protein sequence ID" value="KAF9671130.1"/>
    <property type="molecule type" value="Genomic_DNA"/>
</dbReference>